<evidence type="ECO:0000259" key="13">
    <source>
        <dbReference type="PROSITE" id="PS50261"/>
    </source>
</evidence>
<dbReference type="PANTHER" id="PTHR45620:SF17">
    <property type="entry name" value="PDF RECEPTOR"/>
    <property type="match status" value="1"/>
</dbReference>
<comment type="similarity">
    <text evidence="2">Belongs to the G-protein coupled receptor 2 family.</text>
</comment>
<evidence type="ECO:0000256" key="4">
    <source>
        <dbReference type="ARBA" id="ARBA00022692"/>
    </source>
</evidence>
<evidence type="ECO:0000256" key="8">
    <source>
        <dbReference type="ARBA" id="ARBA00023170"/>
    </source>
</evidence>
<dbReference type="GO" id="GO:0007166">
    <property type="term" value="P:cell surface receptor signaling pathway"/>
    <property type="evidence" value="ECO:0007669"/>
    <property type="project" value="InterPro"/>
</dbReference>
<keyword evidence="8 14" id="KW-0675">Receptor</keyword>
<keyword evidence="6" id="KW-0297">G-protein coupled receptor</keyword>
<keyword evidence="4 11" id="KW-0812">Transmembrane</keyword>
<dbReference type="InterPro" id="IPR050332">
    <property type="entry name" value="GPCR_2"/>
</dbReference>
<comment type="caution">
    <text evidence="14">The sequence shown here is derived from an EMBL/GenBank/DDBJ whole genome shotgun (WGS) entry which is preliminary data.</text>
</comment>
<feature type="transmembrane region" description="Helical" evidence="11">
    <location>
        <begin position="201"/>
        <end position="223"/>
    </location>
</feature>
<dbReference type="PROSITE" id="PS00650">
    <property type="entry name" value="G_PROTEIN_RECEP_F2_2"/>
    <property type="match status" value="1"/>
</dbReference>
<organism evidence="14 15">
    <name type="scientific">Holothuria leucospilota</name>
    <name type="common">Black long sea cucumber</name>
    <name type="synonym">Mertensiothuria leucospilota</name>
    <dbReference type="NCBI Taxonomy" id="206669"/>
    <lineage>
        <taxon>Eukaryota</taxon>
        <taxon>Metazoa</taxon>
        <taxon>Echinodermata</taxon>
        <taxon>Eleutherozoa</taxon>
        <taxon>Echinozoa</taxon>
        <taxon>Holothuroidea</taxon>
        <taxon>Aspidochirotacea</taxon>
        <taxon>Aspidochirotida</taxon>
        <taxon>Holothuriidae</taxon>
        <taxon>Holothuria</taxon>
    </lineage>
</organism>
<dbReference type="Gene3D" id="1.20.1070.10">
    <property type="entry name" value="Rhodopsin 7-helix transmembrane proteins"/>
    <property type="match status" value="1"/>
</dbReference>
<feature type="transmembrane region" description="Helical" evidence="11">
    <location>
        <begin position="279"/>
        <end position="296"/>
    </location>
</feature>
<evidence type="ECO:0000256" key="5">
    <source>
        <dbReference type="ARBA" id="ARBA00022989"/>
    </source>
</evidence>
<dbReference type="InterPro" id="IPR036445">
    <property type="entry name" value="GPCR_2_extracell_dom_sf"/>
</dbReference>
<dbReference type="Pfam" id="PF02793">
    <property type="entry name" value="HRM"/>
    <property type="match status" value="1"/>
</dbReference>
<feature type="transmembrane region" description="Helical" evidence="11">
    <location>
        <begin position="316"/>
        <end position="335"/>
    </location>
</feature>
<evidence type="ECO:0000313" key="15">
    <source>
        <dbReference type="Proteomes" id="UP001152320"/>
    </source>
</evidence>
<dbReference type="OrthoDB" id="5967113at2759"/>
<keyword evidence="5 11" id="KW-1133">Transmembrane helix</keyword>
<dbReference type="GO" id="GO:0008528">
    <property type="term" value="F:G protein-coupled peptide receptor activity"/>
    <property type="evidence" value="ECO:0007669"/>
    <property type="project" value="TreeGrafter"/>
</dbReference>
<sequence>MDDIEEGPCPDHEKPKGPQVDLSGFKSFCPEIFDTTSCWPATPPNTTVYISCPTISMIGPIDENAQAHRFCGPNGIWGTFIYDDCSPNVGGTADPVAWENLEFYQKVIRGAKIMELIGITTSFIAVLTALYIFHSFRSLRCHRTRIHQHLFLAFFIRLALDVIFMANRFKSKTSGSLEPTGLEKIEPLCKTMELSREYARLCTFAWMFIEGVYLNSLLSTAVFRKPNFLWYYLVGWASALPFVLAFLIAMQVTMSDKGCWPLYTHTAYYFAFIEAPRNIFLVMNLFLLLNIIRVLVTKLRESQTSETKQVRKAIKATIVLLPLLGIANLVWVMPVPDDYSTKFYYAVYHYVALFLDAYQGFFLALLYCFLNFDVRATVKRKWQSWQNARNPYRAHGSVVTTTTDVRMSSLENNDSEWCTR</sequence>
<reference evidence="14" key="1">
    <citation type="submission" date="2021-10" db="EMBL/GenBank/DDBJ databases">
        <title>Tropical sea cucumber genome reveals ecological adaptation and Cuvierian tubules defense mechanism.</title>
        <authorList>
            <person name="Chen T."/>
        </authorList>
    </citation>
    <scope>NUCLEOTIDE SEQUENCE</scope>
    <source>
        <strain evidence="14">Nanhai2018</strain>
        <tissue evidence="14">Muscle</tissue>
    </source>
</reference>
<dbReference type="Gene3D" id="4.10.1240.10">
    <property type="entry name" value="GPCR, family 2, extracellular hormone receptor domain"/>
    <property type="match status" value="1"/>
</dbReference>
<dbReference type="PROSITE" id="PS50227">
    <property type="entry name" value="G_PROTEIN_RECEP_F2_3"/>
    <property type="match status" value="1"/>
</dbReference>
<dbReference type="SUPFAM" id="SSF111418">
    <property type="entry name" value="Hormone receptor domain"/>
    <property type="match status" value="1"/>
</dbReference>
<evidence type="ECO:0000256" key="1">
    <source>
        <dbReference type="ARBA" id="ARBA00004651"/>
    </source>
</evidence>
<name>A0A9Q0YN15_HOLLE</name>
<proteinExistence type="inferred from homology"/>
<dbReference type="PROSITE" id="PS00649">
    <property type="entry name" value="G_PROTEIN_RECEP_F2_1"/>
    <property type="match status" value="1"/>
</dbReference>
<dbReference type="PANTHER" id="PTHR45620">
    <property type="entry name" value="PDF RECEPTOR-LIKE PROTEIN-RELATED"/>
    <property type="match status" value="1"/>
</dbReference>
<feature type="domain" description="G-protein coupled receptors family 2 profile 1" evidence="12">
    <location>
        <begin position="8"/>
        <end position="89"/>
    </location>
</feature>
<feature type="transmembrane region" description="Helical" evidence="11">
    <location>
        <begin position="113"/>
        <end position="134"/>
    </location>
</feature>
<dbReference type="Pfam" id="PF00002">
    <property type="entry name" value="7tm_2"/>
    <property type="match status" value="1"/>
</dbReference>
<dbReference type="GO" id="GO:0007188">
    <property type="term" value="P:adenylate cyclase-modulating G protein-coupled receptor signaling pathway"/>
    <property type="evidence" value="ECO:0007669"/>
    <property type="project" value="TreeGrafter"/>
</dbReference>
<accession>A0A9Q0YN15</accession>
<dbReference type="PROSITE" id="PS50261">
    <property type="entry name" value="G_PROTEIN_RECEP_F2_4"/>
    <property type="match status" value="1"/>
</dbReference>
<feature type="transmembrane region" description="Helical" evidence="11">
    <location>
        <begin position="229"/>
        <end position="250"/>
    </location>
</feature>
<evidence type="ECO:0000259" key="12">
    <source>
        <dbReference type="PROSITE" id="PS50227"/>
    </source>
</evidence>
<evidence type="ECO:0000256" key="7">
    <source>
        <dbReference type="ARBA" id="ARBA00023136"/>
    </source>
</evidence>
<evidence type="ECO:0000256" key="6">
    <source>
        <dbReference type="ARBA" id="ARBA00023040"/>
    </source>
</evidence>
<keyword evidence="10" id="KW-0807">Transducer</keyword>
<evidence type="ECO:0000256" key="3">
    <source>
        <dbReference type="ARBA" id="ARBA00022475"/>
    </source>
</evidence>
<keyword evidence="9" id="KW-0325">Glycoprotein</keyword>
<keyword evidence="3" id="KW-1003">Cell membrane</keyword>
<dbReference type="InterPro" id="IPR001879">
    <property type="entry name" value="GPCR_2_extracellular_dom"/>
</dbReference>
<feature type="transmembrane region" description="Helical" evidence="11">
    <location>
        <begin position="146"/>
        <end position="166"/>
    </location>
</feature>
<dbReference type="PRINTS" id="PR00249">
    <property type="entry name" value="GPCRSECRETIN"/>
</dbReference>
<feature type="transmembrane region" description="Helical" evidence="11">
    <location>
        <begin position="347"/>
        <end position="370"/>
    </location>
</feature>
<protein>
    <submittedName>
        <fullName evidence="14">PDF receptor</fullName>
    </submittedName>
</protein>
<dbReference type="GO" id="GO:0005886">
    <property type="term" value="C:plasma membrane"/>
    <property type="evidence" value="ECO:0007669"/>
    <property type="project" value="UniProtKB-SubCell"/>
</dbReference>
<dbReference type="AlphaFoldDB" id="A0A9Q0YN15"/>
<evidence type="ECO:0000256" key="2">
    <source>
        <dbReference type="ARBA" id="ARBA00005314"/>
    </source>
</evidence>
<dbReference type="InterPro" id="IPR000832">
    <property type="entry name" value="GPCR_2_secretin-like"/>
</dbReference>
<dbReference type="EMBL" id="JAIZAY010000018">
    <property type="protein sequence ID" value="KAJ8024431.1"/>
    <property type="molecule type" value="Genomic_DNA"/>
</dbReference>
<evidence type="ECO:0000256" key="11">
    <source>
        <dbReference type="SAM" id="Phobius"/>
    </source>
</evidence>
<evidence type="ECO:0000313" key="14">
    <source>
        <dbReference type="EMBL" id="KAJ8024431.1"/>
    </source>
</evidence>
<keyword evidence="15" id="KW-1185">Reference proteome</keyword>
<dbReference type="InterPro" id="IPR017983">
    <property type="entry name" value="GPCR_2_secretin-like_CS"/>
</dbReference>
<evidence type="ECO:0000256" key="10">
    <source>
        <dbReference type="ARBA" id="ARBA00023224"/>
    </source>
</evidence>
<comment type="subcellular location">
    <subcellularLocation>
        <location evidence="1">Cell membrane</location>
        <topology evidence="1">Multi-pass membrane protein</topology>
    </subcellularLocation>
</comment>
<feature type="domain" description="G-protein coupled receptors family 2 profile 2" evidence="13">
    <location>
        <begin position="111"/>
        <end position="371"/>
    </location>
</feature>
<dbReference type="Proteomes" id="UP001152320">
    <property type="component" value="Chromosome 18"/>
</dbReference>
<keyword evidence="7 11" id="KW-0472">Membrane</keyword>
<gene>
    <name evidence="14" type="ORF">HOLleu_34338</name>
</gene>
<dbReference type="SMART" id="SM00008">
    <property type="entry name" value="HormR"/>
    <property type="match status" value="1"/>
</dbReference>
<dbReference type="InterPro" id="IPR017981">
    <property type="entry name" value="GPCR_2-like_7TM"/>
</dbReference>
<evidence type="ECO:0000256" key="9">
    <source>
        <dbReference type="ARBA" id="ARBA00023180"/>
    </source>
</evidence>